<evidence type="ECO:0000256" key="2">
    <source>
        <dbReference type="PROSITE-ProRule" id="PRU00076"/>
    </source>
</evidence>
<keyword evidence="5" id="KW-0732">Signal</keyword>
<dbReference type="SUPFAM" id="SSF49842">
    <property type="entry name" value="TNF-like"/>
    <property type="match status" value="1"/>
</dbReference>
<reference evidence="9" key="1">
    <citation type="journal article" date="2019" name="bioRxiv">
        <title>The Genome of the Zebra Mussel, Dreissena polymorpha: A Resource for Invasive Species Research.</title>
        <authorList>
            <person name="McCartney M.A."/>
            <person name="Auch B."/>
            <person name="Kono T."/>
            <person name="Mallez S."/>
            <person name="Zhang Y."/>
            <person name="Obille A."/>
            <person name="Becker A."/>
            <person name="Abrahante J.E."/>
            <person name="Garbe J."/>
            <person name="Badalamenti J.P."/>
            <person name="Herman A."/>
            <person name="Mangelson H."/>
            <person name="Liachko I."/>
            <person name="Sullivan S."/>
            <person name="Sone E.D."/>
            <person name="Koren S."/>
            <person name="Silverstein K.A.T."/>
            <person name="Beckman K.B."/>
            <person name="Gohl D.M."/>
        </authorList>
    </citation>
    <scope>NUCLEOTIDE SEQUENCE</scope>
    <source>
        <strain evidence="9">Duluth1</strain>
        <tissue evidence="9">Whole animal</tissue>
    </source>
</reference>
<dbReference type="GO" id="GO:0016020">
    <property type="term" value="C:membrane"/>
    <property type="evidence" value="ECO:0007669"/>
    <property type="project" value="UniProtKB-SubCell"/>
</dbReference>
<feature type="domain" description="Laminin G" evidence="6">
    <location>
        <begin position="654"/>
        <end position="825"/>
    </location>
</feature>
<evidence type="ECO:0000259" key="8">
    <source>
        <dbReference type="PROSITE" id="PS50871"/>
    </source>
</evidence>
<dbReference type="OrthoDB" id="6275838at2759"/>
<evidence type="ECO:0000259" key="7">
    <source>
        <dbReference type="PROSITE" id="PS50026"/>
    </source>
</evidence>
<dbReference type="Proteomes" id="UP000828390">
    <property type="component" value="Unassembled WGS sequence"/>
</dbReference>
<dbReference type="Gene3D" id="2.60.120.40">
    <property type="match status" value="1"/>
</dbReference>
<sequence length="1010" mass="112898">MNLVWCILPVVFITTTPQTGNGQQFNADTRLTSLTSTSKIIRFYGKSYVQYDFDKLIDEILTPADHETFSMEFITQTADGLIGIWKGTVGRKMHFSLKNGTLFFVIDDGRGSPQQVRIQHPDSRVLSDLKWHKIRVDKNGRQLMFYIDEQLATQVTASTDVQFLTPGFTLYLGGTNNARVDTGLVDTNIDGALVDVEAKKVIRSNKEWIVSFLQFVGDSTGDIDVYDKNQWNTGNWSWGTTRPSPATPTPKQPTPVTFKSGNSMLLVTDPLGMRTGGSMSFRFRTLEPRGLLVMGHGSAVQFFAIEVFDGILYFVTDFGSATSRNMFSDRRVDDGEWHEVTMRVDRNGRTVTLTLDGRQFVDTVSPEELQRMYFFKTFFGGYDNFESAPWPLYSREGFKGCFESLVINGVGIDLHRVINTQRLVGIEFGCSPMSRSCQSQPCAYGFCRDQMNGYVCDCANTPYTGQNCNANAVIAGWDGSNWSAFNFVNREVTHTNDLSVRFYTPLRDTLLFRTEADNNDDYIQAELVDGRAKVTIQVDGIVKTFFTGKNLNDYIWHTLYIRRRADDVQVWVDDEDKMTGVMGGENYKLYIDRIMLGSQGNKGEHRGANNYIGYMQNFIYDDKEIFNLMRSQNTNSNMQWIVEPFDKIPLLTYKPITVTSSETYFQLPSISSKRTLKIIFKFKTRESNGLILYNSGSDAIAVEMSNGHLRLAYTIDGRNHFTVVPTGQLSDNMLHTVHVALNERGQFTVRVDGENVHVSTSGSLSLAGTLYIGGLPQAMFSRPEVASLIESRKGFRGCLASFDLNGAVPDLMNYATDKSKIIDGCTEGRWRDWSDWSSCSSTCGMGLKTRSRDCGGQLGHSCPGPNTESYLCLTSQCEDDMSAFATTGVPVSGDRNGTLKFTLVLTNVGHDYDNETGVFTCRISGLYQFFVSIEKQINVSQAYCRLMVNNSPTILIAARSACIHSDALQQTSNAIVLVLKKGDELYLGYCSDPSSMTKEGVFSGSLLSVN</sequence>
<comment type="caution">
    <text evidence="9">The sequence shown here is derived from an EMBL/GenBank/DDBJ whole genome shotgun (WGS) entry which is preliminary data.</text>
</comment>
<feature type="domain" description="EGF-like" evidence="7">
    <location>
        <begin position="433"/>
        <end position="469"/>
    </location>
</feature>
<feature type="signal peptide" evidence="5">
    <location>
        <begin position="1"/>
        <end position="22"/>
    </location>
</feature>
<dbReference type="Gene3D" id="2.20.100.10">
    <property type="entry name" value="Thrombospondin type-1 (TSP1) repeat"/>
    <property type="match status" value="1"/>
</dbReference>
<dbReference type="SMART" id="SM00282">
    <property type="entry name" value="LamG"/>
    <property type="match status" value="4"/>
</dbReference>
<dbReference type="Pfam" id="PF00090">
    <property type="entry name" value="TSP_1"/>
    <property type="match status" value="1"/>
</dbReference>
<dbReference type="PRINTS" id="PR00007">
    <property type="entry name" value="COMPLEMNTC1Q"/>
</dbReference>
<evidence type="ECO:0000256" key="1">
    <source>
        <dbReference type="ARBA" id="ARBA00023157"/>
    </source>
</evidence>
<dbReference type="Gene3D" id="2.10.25.10">
    <property type="entry name" value="Laminin"/>
    <property type="match status" value="1"/>
</dbReference>
<dbReference type="InterPro" id="IPR008983">
    <property type="entry name" value="Tumour_necrosis_fac-like_dom"/>
</dbReference>
<dbReference type="SUPFAM" id="SSF49899">
    <property type="entry name" value="Concanavalin A-like lectins/glucanases"/>
    <property type="match status" value="4"/>
</dbReference>
<reference evidence="9" key="2">
    <citation type="submission" date="2020-11" db="EMBL/GenBank/DDBJ databases">
        <authorList>
            <person name="McCartney M.A."/>
            <person name="Auch B."/>
            <person name="Kono T."/>
            <person name="Mallez S."/>
            <person name="Becker A."/>
            <person name="Gohl D.M."/>
            <person name="Silverstein K.A.T."/>
            <person name="Koren S."/>
            <person name="Bechman K.B."/>
            <person name="Herman A."/>
            <person name="Abrahante J.E."/>
            <person name="Garbe J."/>
        </authorList>
    </citation>
    <scope>NUCLEOTIDE SEQUENCE</scope>
    <source>
        <strain evidence="9">Duluth1</strain>
        <tissue evidence="9">Whole animal</tissue>
    </source>
</reference>
<dbReference type="SUPFAM" id="SSF82895">
    <property type="entry name" value="TSP-1 type 1 repeat"/>
    <property type="match status" value="1"/>
</dbReference>
<accession>A0A9D4DNF8</accession>
<feature type="domain" description="C1q" evidence="8">
    <location>
        <begin position="874"/>
        <end position="1010"/>
    </location>
</feature>
<dbReference type="EMBL" id="JAIWYP010000010">
    <property type="protein sequence ID" value="KAH3751921.1"/>
    <property type="molecule type" value="Genomic_DNA"/>
</dbReference>
<dbReference type="PROSITE" id="PS00010">
    <property type="entry name" value="ASX_HYDROXYL"/>
    <property type="match status" value="1"/>
</dbReference>
<evidence type="ECO:0000256" key="5">
    <source>
        <dbReference type="SAM" id="SignalP"/>
    </source>
</evidence>
<dbReference type="CDD" id="cd00110">
    <property type="entry name" value="LamG"/>
    <property type="match status" value="4"/>
</dbReference>
<dbReference type="CDD" id="cd00054">
    <property type="entry name" value="EGF_CA"/>
    <property type="match status" value="1"/>
</dbReference>
<dbReference type="SMART" id="SM00110">
    <property type="entry name" value="C1Q"/>
    <property type="match status" value="1"/>
</dbReference>
<dbReference type="InterPro" id="IPR036383">
    <property type="entry name" value="TSP1_rpt_sf"/>
</dbReference>
<evidence type="ECO:0000256" key="3">
    <source>
        <dbReference type="PROSITE-ProRule" id="PRU00122"/>
    </source>
</evidence>
<dbReference type="Gene3D" id="2.60.120.200">
    <property type="match status" value="4"/>
</dbReference>
<evidence type="ECO:0000313" key="10">
    <source>
        <dbReference type="Proteomes" id="UP000828390"/>
    </source>
</evidence>
<protein>
    <submittedName>
        <fullName evidence="9">Uncharacterized protein</fullName>
    </submittedName>
</protein>
<proteinExistence type="predicted"/>
<evidence type="ECO:0000313" key="9">
    <source>
        <dbReference type="EMBL" id="KAH3751921.1"/>
    </source>
</evidence>
<dbReference type="InterPro" id="IPR013320">
    <property type="entry name" value="ConA-like_dom_sf"/>
</dbReference>
<gene>
    <name evidence="9" type="ORF">DPMN_186528</name>
</gene>
<feature type="disulfide bond" evidence="2">
    <location>
        <begin position="437"/>
        <end position="447"/>
    </location>
</feature>
<dbReference type="InterPro" id="IPR000152">
    <property type="entry name" value="EGF-type_Asp/Asn_hydroxyl_site"/>
</dbReference>
<comment type="caution">
    <text evidence="2">Lacks conserved residue(s) required for the propagation of feature annotation.</text>
</comment>
<evidence type="ECO:0000259" key="6">
    <source>
        <dbReference type="PROSITE" id="PS50025"/>
    </source>
</evidence>
<feature type="region of interest" description="Disordered" evidence="4">
    <location>
        <begin position="236"/>
        <end position="259"/>
    </location>
</feature>
<dbReference type="PROSITE" id="PS50025">
    <property type="entry name" value="LAM_G_DOMAIN"/>
    <property type="match status" value="4"/>
</dbReference>
<keyword evidence="1 2" id="KW-1015">Disulfide bond</keyword>
<keyword evidence="2" id="KW-0245">EGF-like domain</keyword>
<dbReference type="AlphaFoldDB" id="A0A9D4DNF8"/>
<dbReference type="InterPro" id="IPR001073">
    <property type="entry name" value="C1q_dom"/>
</dbReference>
<dbReference type="Pfam" id="PF02210">
    <property type="entry name" value="Laminin_G_2"/>
    <property type="match status" value="4"/>
</dbReference>
<dbReference type="PROSITE" id="PS50871">
    <property type="entry name" value="C1Q"/>
    <property type="match status" value="1"/>
</dbReference>
<feature type="domain" description="Laminin G" evidence="6">
    <location>
        <begin position="472"/>
        <end position="642"/>
    </location>
</feature>
<evidence type="ECO:0000256" key="4">
    <source>
        <dbReference type="SAM" id="MobiDB-lite"/>
    </source>
</evidence>
<dbReference type="Pfam" id="PF00386">
    <property type="entry name" value="C1q"/>
    <property type="match status" value="1"/>
</dbReference>
<dbReference type="InterPro" id="IPR000742">
    <property type="entry name" value="EGF"/>
</dbReference>
<dbReference type="InterPro" id="IPR000884">
    <property type="entry name" value="TSP1_rpt"/>
</dbReference>
<name>A0A9D4DNF8_DREPO</name>
<organism evidence="9 10">
    <name type="scientific">Dreissena polymorpha</name>
    <name type="common">Zebra mussel</name>
    <name type="synonym">Mytilus polymorpha</name>
    <dbReference type="NCBI Taxonomy" id="45954"/>
    <lineage>
        <taxon>Eukaryota</taxon>
        <taxon>Metazoa</taxon>
        <taxon>Spiralia</taxon>
        <taxon>Lophotrochozoa</taxon>
        <taxon>Mollusca</taxon>
        <taxon>Bivalvia</taxon>
        <taxon>Autobranchia</taxon>
        <taxon>Heteroconchia</taxon>
        <taxon>Euheterodonta</taxon>
        <taxon>Imparidentia</taxon>
        <taxon>Neoheterodontei</taxon>
        <taxon>Myida</taxon>
        <taxon>Dreissenoidea</taxon>
        <taxon>Dreissenidae</taxon>
        <taxon>Dreissena</taxon>
    </lineage>
</organism>
<dbReference type="PROSITE" id="PS50092">
    <property type="entry name" value="TSP1"/>
    <property type="match status" value="1"/>
</dbReference>
<dbReference type="PANTHER" id="PTHR15036">
    <property type="entry name" value="PIKACHURIN-LIKE PROTEIN"/>
    <property type="match status" value="1"/>
</dbReference>
<feature type="chain" id="PRO_5039677644" evidence="5">
    <location>
        <begin position="23"/>
        <end position="1010"/>
    </location>
</feature>
<dbReference type="InterPro" id="IPR001791">
    <property type="entry name" value="Laminin_G"/>
</dbReference>
<keyword evidence="10" id="KW-1185">Reference proteome</keyword>
<dbReference type="PANTHER" id="PTHR15036:SF49">
    <property type="entry name" value="AXOTACTIN"/>
    <property type="match status" value="1"/>
</dbReference>
<feature type="disulfide bond" evidence="3">
    <location>
        <begin position="798"/>
        <end position="825"/>
    </location>
</feature>
<dbReference type="SMART" id="SM00209">
    <property type="entry name" value="TSP1"/>
    <property type="match status" value="1"/>
</dbReference>
<dbReference type="PROSITE" id="PS50026">
    <property type="entry name" value="EGF_3"/>
    <property type="match status" value="1"/>
</dbReference>
<dbReference type="InterPro" id="IPR050372">
    <property type="entry name" value="Neurexin-related_CASP"/>
</dbReference>
<feature type="domain" description="Laminin G" evidence="6">
    <location>
        <begin position="254"/>
        <end position="430"/>
    </location>
</feature>
<feature type="domain" description="Laminin G" evidence="6">
    <location>
        <begin position="40"/>
        <end position="225"/>
    </location>
</feature>